<dbReference type="SUPFAM" id="SSF143791">
    <property type="entry name" value="DUSP-like"/>
    <property type="match status" value="2"/>
</dbReference>
<sequence length="949" mass="106571">MSATSRMSGHDTSYCPHVGCVGVNTWEDVAKIRQTHAACDECGAVGPNLWLCLQSRCLYVGCGESAQDHSMLHSEGEKHNLTMNMTNMRIWCHLCECEVYMERNMPPFVMRETNRPHPAPPSEPCTPERRATHSAGQSVEDSESDDDSETSKPRGLTGLENMGNTCYLNSAIQALSNCPPLTRFFLDCPGFMCTNKKPMLSHSYMRLMSEMWHRRRLSYVVPSSVVHGIKQVHPMFSGYTQQDSQEFLRCFMDQIHEELKYPVATSSENYDDSASRLCSHGDSGIVASTTCDAAESDTDYETCDSGMSSEQGSEEQTAADTDERKDVIDAEPTDQVDIETVSANSADDDDTVKDSAAEISRCEDSGIGVSTATQHSATTKDMKESVNQASRQATHVTGTQSSPAIPGSSTPDDTPRSDPDAAEYSDAICDVEPIHQAHKARVQKSRSNPETEKSPRSPPVVAKETETCGATTQCGGQPTHHVEGKKVSRNKSVVSDVFDGRILSSVQCLTCERVSSTKETFQDLSLPILGKDHLYMLHASAATHKAPCTDMAQQHGWMTWMWRWMRSWLWGPTITLQDCLAAFFSADELKGDNMYSCEKCNKLRNGMKYSRVIDLPEILCIHLKRFRHDFVFSSKIGSYVSFPLDGLDMGPYLHKECKNQVTMYDLVSVICHHGTAGGGHYTAYGLNYVSDQWYEFDDKYVTEVDRQQVENCEAYVLFYRKQNDAMIPLRQKAEDIMSCPSDSFMNFYISKQWINKFNTFAEPGPISNDDFLCRHRGVLPYRWPYVKHLVQEVPQKLWEFLHDEFGGGPAINHLYLCTICQGELERLKCRQKYEMDKFVQLNEEFQKGENPAGPIYAISMTWFKDWENFVRARTNDVPGPIDNNSIAVTKSGCHQVSLKVNSDYGQLSEETWQFLFNIYRGGPIVKQTRSPPATLASNDVTATEACDSC</sequence>
<evidence type="ECO:0000256" key="15">
    <source>
        <dbReference type="PROSITE-ProRule" id="PRU00502"/>
    </source>
</evidence>
<keyword evidence="10 15" id="KW-0863">Zinc-finger</keyword>
<dbReference type="GO" id="GO:0004843">
    <property type="term" value="F:cysteine-type deubiquitinase activity"/>
    <property type="evidence" value="ECO:0007669"/>
    <property type="project" value="UniProtKB-UniRule"/>
</dbReference>
<dbReference type="GO" id="GO:0005813">
    <property type="term" value="C:centrosome"/>
    <property type="evidence" value="ECO:0007669"/>
    <property type="project" value="UniProtKB-SubCell"/>
</dbReference>
<feature type="compositionally biased region" description="Basic and acidic residues" evidence="17">
    <location>
        <begin position="352"/>
        <end position="364"/>
    </location>
</feature>
<dbReference type="Pfam" id="PF02148">
    <property type="entry name" value="zf-UBP"/>
    <property type="match status" value="1"/>
</dbReference>
<dbReference type="InterPro" id="IPR050185">
    <property type="entry name" value="Ub_carboxyl-term_hydrolase"/>
</dbReference>
<feature type="compositionally biased region" description="Polar residues" evidence="17">
    <location>
        <begin position="368"/>
        <end position="377"/>
    </location>
</feature>
<dbReference type="SMART" id="SM00290">
    <property type="entry name" value="ZnF_UBP"/>
    <property type="match status" value="1"/>
</dbReference>
<comment type="catalytic activity">
    <reaction evidence="1 16">
        <text>Thiol-dependent hydrolysis of ester, thioester, amide, peptide and isopeptide bonds formed by the C-terminal Gly of ubiquitin (a 76-residue protein attached to proteins as an intracellular targeting signal).</text>
        <dbReference type="EC" id="3.4.19.12"/>
    </reaction>
</comment>
<dbReference type="EC" id="3.4.19.12" evidence="16"/>
<dbReference type="InterPro" id="IPR006615">
    <property type="entry name" value="Pept_C19_DUSP"/>
</dbReference>
<dbReference type="PROSITE" id="PS50235">
    <property type="entry name" value="USP_3"/>
    <property type="match status" value="1"/>
</dbReference>
<dbReference type="GO" id="GO:0006897">
    <property type="term" value="P:endocytosis"/>
    <property type="evidence" value="ECO:0007669"/>
    <property type="project" value="UniProtKB-KW"/>
</dbReference>
<dbReference type="Pfam" id="PF00443">
    <property type="entry name" value="UCH"/>
    <property type="match status" value="1"/>
</dbReference>
<evidence type="ECO:0000256" key="4">
    <source>
        <dbReference type="ARBA" id="ARBA00008269"/>
    </source>
</evidence>
<dbReference type="PANTHER" id="PTHR21646:SF86">
    <property type="entry name" value="UBIQUITIN CARBOXYL-TERMINAL HYDROLASE"/>
    <property type="match status" value="1"/>
</dbReference>
<comment type="similarity">
    <text evidence="4">Belongs to the peptidase C19 family. USP20/USP33 subfamily.</text>
</comment>
<dbReference type="InterPro" id="IPR038765">
    <property type="entry name" value="Papain-like_cys_pep_sf"/>
</dbReference>
<dbReference type="Gene3D" id="3.90.70.10">
    <property type="entry name" value="Cysteine proteinases"/>
    <property type="match status" value="2"/>
</dbReference>
<dbReference type="FunFam" id="3.30.2230.10:FF:000001">
    <property type="entry name" value="Ubiquitinyl hydrolase 1"/>
    <property type="match status" value="1"/>
</dbReference>
<dbReference type="GO" id="GO:0006508">
    <property type="term" value="P:proteolysis"/>
    <property type="evidence" value="ECO:0007669"/>
    <property type="project" value="UniProtKB-KW"/>
</dbReference>
<dbReference type="Pfam" id="PF06337">
    <property type="entry name" value="DUSP"/>
    <property type="match status" value="2"/>
</dbReference>
<dbReference type="InterPro" id="IPR035927">
    <property type="entry name" value="DUSP-like_sf"/>
</dbReference>
<evidence type="ECO:0000313" key="21">
    <source>
        <dbReference type="EMBL" id="KAK2173656.1"/>
    </source>
</evidence>
<accession>A0AAD9KLP0</accession>
<feature type="compositionally biased region" description="Polar residues" evidence="17">
    <location>
        <begin position="385"/>
        <end position="403"/>
    </location>
</feature>
<dbReference type="PROSITE" id="PS50271">
    <property type="entry name" value="ZF_UBP"/>
    <property type="match status" value="1"/>
</dbReference>
<dbReference type="InterPro" id="IPR028889">
    <property type="entry name" value="USP"/>
</dbReference>
<evidence type="ECO:0000256" key="17">
    <source>
        <dbReference type="SAM" id="MobiDB-lite"/>
    </source>
</evidence>
<feature type="region of interest" description="Disordered" evidence="17">
    <location>
        <begin position="111"/>
        <end position="157"/>
    </location>
</feature>
<evidence type="ECO:0000256" key="10">
    <source>
        <dbReference type="ARBA" id="ARBA00022771"/>
    </source>
</evidence>
<evidence type="ECO:0000256" key="6">
    <source>
        <dbReference type="ARBA" id="ARBA00022583"/>
    </source>
</evidence>
<dbReference type="EMBL" id="JAODUO010000859">
    <property type="protein sequence ID" value="KAK2173656.1"/>
    <property type="molecule type" value="Genomic_DNA"/>
</dbReference>
<keyword evidence="16" id="KW-0788">Thiol protease</keyword>
<evidence type="ECO:0000256" key="7">
    <source>
        <dbReference type="ARBA" id="ARBA00022670"/>
    </source>
</evidence>
<evidence type="ECO:0000259" key="19">
    <source>
        <dbReference type="PROSITE" id="PS50271"/>
    </source>
</evidence>
<feature type="region of interest" description="Disordered" evidence="17">
    <location>
        <begin position="437"/>
        <end position="487"/>
    </location>
</feature>
<feature type="domain" description="DUSP" evidence="20">
    <location>
        <begin position="826"/>
        <end position="930"/>
    </location>
</feature>
<dbReference type="CDD" id="cd02674">
    <property type="entry name" value="Peptidase_C19R"/>
    <property type="match status" value="1"/>
</dbReference>
<feature type="compositionally biased region" description="Low complexity" evidence="17">
    <location>
        <begin position="305"/>
        <end position="316"/>
    </location>
</feature>
<evidence type="ECO:0000256" key="14">
    <source>
        <dbReference type="ARBA" id="ARBA00023212"/>
    </source>
</evidence>
<dbReference type="PROSITE" id="PS00973">
    <property type="entry name" value="USP_2"/>
    <property type="match status" value="1"/>
</dbReference>
<keyword evidence="6" id="KW-0254">Endocytosis</keyword>
<keyword evidence="11 16" id="KW-0833">Ubl conjugation pathway</keyword>
<feature type="domain" description="USP" evidence="18">
    <location>
        <begin position="157"/>
        <end position="722"/>
    </location>
</feature>
<keyword evidence="22" id="KW-1185">Reference proteome</keyword>
<dbReference type="PROSITE" id="PS51283">
    <property type="entry name" value="DUSP"/>
    <property type="match status" value="2"/>
</dbReference>
<evidence type="ECO:0000256" key="8">
    <source>
        <dbReference type="ARBA" id="ARBA00022723"/>
    </source>
</evidence>
<keyword evidence="14" id="KW-0206">Cytoskeleton</keyword>
<dbReference type="InterPro" id="IPR013083">
    <property type="entry name" value="Znf_RING/FYVE/PHD"/>
</dbReference>
<feature type="domain" description="UBP-type" evidence="19">
    <location>
        <begin position="13"/>
        <end position="117"/>
    </location>
</feature>
<dbReference type="SUPFAM" id="SSF57850">
    <property type="entry name" value="RING/U-box"/>
    <property type="match status" value="1"/>
</dbReference>
<keyword evidence="8" id="KW-0479">Metal-binding</keyword>
<evidence type="ECO:0000256" key="16">
    <source>
        <dbReference type="RuleBase" id="RU366025"/>
    </source>
</evidence>
<dbReference type="Gene3D" id="3.30.2230.10">
    <property type="entry name" value="DUSP-like"/>
    <property type="match status" value="2"/>
</dbReference>
<keyword evidence="9" id="KW-0677">Repeat</keyword>
<reference evidence="21" key="1">
    <citation type="journal article" date="2023" name="Mol. Biol. Evol.">
        <title>Third-Generation Sequencing Reveals the Adaptive Role of the Epigenome in Three Deep-Sea Polychaetes.</title>
        <authorList>
            <person name="Perez M."/>
            <person name="Aroh O."/>
            <person name="Sun Y."/>
            <person name="Lan Y."/>
            <person name="Juniper S.K."/>
            <person name="Young C.R."/>
            <person name="Angers B."/>
            <person name="Qian P.Y."/>
        </authorList>
    </citation>
    <scope>NUCLEOTIDE SEQUENCE</scope>
    <source>
        <strain evidence="21">R07B-5</strain>
    </source>
</reference>
<name>A0AAD9KLP0_RIDPI</name>
<evidence type="ECO:0000313" key="22">
    <source>
        <dbReference type="Proteomes" id="UP001209878"/>
    </source>
</evidence>
<feature type="region of interest" description="Disordered" evidence="17">
    <location>
        <begin position="297"/>
        <end position="422"/>
    </location>
</feature>
<proteinExistence type="inferred from homology"/>
<dbReference type="GO" id="GO:0016579">
    <property type="term" value="P:protein deubiquitination"/>
    <property type="evidence" value="ECO:0007669"/>
    <property type="project" value="InterPro"/>
</dbReference>
<dbReference type="SMART" id="SM00695">
    <property type="entry name" value="DUSP"/>
    <property type="match status" value="2"/>
</dbReference>
<gene>
    <name evidence="21" type="ORF">NP493_859g01019</name>
</gene>
<feature type="domain" description="DUSP" evidence="20">
    <location>
        <begin position="724"/>
        <end position="817"/>
    </location>
</feature>
<dbReference type="GO" id="GO:0048471">
    <property type="term" value="C:perinuclear region of cytoplasm"/>
    <property type="evidence" value="ECO:0007669"/>
    <property type="project" value="UniProtKB-SubCell"/>
</dbReference>
<dbReference type="GO" id="GO:0008270">
    <property type="term" value="F:zinc ion binding"/>
    <property type="evidence" value="ECO:0007669"/>
    <property type="project" value="UniProtKB-KW"/>
</dbReference>
<keyword evidence="5" id="KW-0963">Cytoplasm</keyword>
<evidence type="ECO:0000256" key="2">
    <source>
        <dbReference type="ARBA" id="ARBA00004300"/>
    </source>
</evidence>
<comment type="subcellular location">
    <subcellularLocation>
        <location evidence="2">Cytoplasm</location>
        <location evidence="2">Cytoskeleton</location>
        <location evidence="2">Microtubule organizing center</location>
        <location evidence="2">Centrosome</location>
    </subcellularLocation>
    <subcellularLocation>
        <location evidence="3">Cytoplasm</location>
        <location evidence="3">Perinuclear region</location>
    </subcellularLocation>
</comment>
<evidence type="ECO:0000259" key="18">
    <source>
        <dbReference type="PROSITE" id="PS50235"/>
    </source>
</evidence>
<evidence type="ECO:0000256" key="12">
    <source>
        <dbReference type="ARBA" id="ARBA00022801"/>
    </source>
</evidence>
<dbReference type="AlphaFoldDB" id="A0AAD9KLP0"/>
<dbReference type="Gene3D" id="3.30.40.10">
    <property type="entry name" value="Zinc/RING finger domain, C3HC4 (zinc finger)"/>
    <property type="match status" value="1"/>
</dbReference>
<evidence type="ECO:0000256" key="9">
    <source>
        <dbReference type="ARBA" id="ARBA00022737"/>
    </source>
</evidence>
<dbReference type="Proteomes" id="UP001209878">
    <property type="component" value="Unassembled WGS sequence"/>
</dbReference>
<protein>
    <recommendedName>
        <fullName evidence="16">Ubiquitin carboxyl-terminal hydrolase</fullName>
        <ecNumber evidence="16">3.4.19.12</ecNumber>
    </recommendedName>
</protein>
<evidence type="ECO:0000256" key="5">
    <source>
        <dbReference type="ARBA" id="ARBA00022490"/>
    </source>
</evidence>
<organism evidence="21 22">
    <name type="scientific">Ridgeia piscesae</name>
    <name type="common">Tubeworm</name>
    <dbReference type="NCBI Taxonomy" id="27915"/>
    <lineage>
        <taxon>Eukaryota</taxon>
        <taxon>Metazoa</taxon>
        <taxon>Spiralia</taxon>
        <taxon>Lophotrochozoa</taxon>
        <taxon>Annelida</taxon>
        <taxon>Polychaeta</taxon>
        <taxon>Sedentaria</taxon>
        <taxon>Canalipalpata</taxon>
        <taxon>Sabellida</taxon>
        <taxon>Siboglinidae</taxon>
        <taxon>Ridgeia</taxon>
    </lineage>
</organism>
<comment type="caution">
    <text evidence="21">The sequence shown here is derived from an EMBL/GenBank/DDBJ whole genome shotgun (WGS) entry which is preliminary data.</text>
</comment>
<evidence type="ECO:0000256" key="1">
    <source>
        <dbReference type="ARBA" id="ARBA00000707"/>
    </source>
</evidence>
<dbReference type="SUPFAM" id="SSF54001">
    <property type="entry name" value="Cysteine proteinases"/>
    <property type="match status" value="1"/>
</dbReference>
<evidence type="ECO:0000256" key="11">
    <source>
        <dbReference type="ARBA" id="ARBA00022786"/>
    </source>
</evidence>
<dbReference type="PROSITE" id="PS00972">
    <property type="entry name" value="USP_1"/>
    <property type="match status" value="1"/>
</dbReference>
<dbReference type="PANTHER" id="PTHR21646">
    <property type="entry name" value="UBIQUITIN CARBOXYL-TERMINAL HYDROLASE"/>
    <property type="match status" value="1"/>
</dbReference>
<evidence type="ECO:0000256" key="3">
    <source>
        <dbReference type="ARBA" id="ARBA00004556"/>
    </source>
</evidence>
<evidence type="ECO:0000256" key="13">
    <source>
        <dbReference type="ARBA" id="ARBA00022833"/>
    </source>
</evidence>
<keyword evidence="12 16" id="KW-0378">Hydrolase</keyword>
<evidence type="ECO:0000259" key="20">
    <source>
        <dbReference type="PROSITE" id="PS51283"/>
    </source>
</evidence>
<dbReference type="InterPro" id="IPR001607">
    <property type="entry name" value="Znf_UBP"/>
</dbReference>
<keyword evidence="7 16" id="KW-0645">Protease</keyword>
<dbReference type="InterPro" id="IPR018200">
    <property type="entry name" value="USP_CS"/>
</dbReference>
<dbReference type="InterPro" id="IPR001394">
    <property type="entry name" value="Peptidase_C19_UCH"/>
</dbReference>
<keyword evidence="13" id="KW-0862">Zinc</keyword>